<keyword evidence="3" id="KW-1185">Reference proteome</keyword>
<evidence type="ECO:0000256" key="1">
    <source>
        <dbReference type="SAM" id="MobiDB-lite"/>
    </source>
</evidence>
<comment type="caution">
    <text evidence="2">The sequence shown here is derived from an EMBL/GenBank/DDBJ whole genome shotgun (WGS) entry which is preliminary data.</text>
</comment>
<dbReference type="Proteomes" id="UP000193144">
    <property type="component" value="Unassembled WGS sequence"/>
</dbReference>
<dbReference type="EMBL" id="MCFA01000080">
    <property type="protein sequence ID" value="ORY09918.1"/>
    <property type="molecule type" value="Genomic_DNA"/>
</dbReference>
<feature type="region of interest" description="Disordered" evidence="1">
    <location>
        <begin position="1"/>
        <end position="130"/>
    </location>
</feature>
<feature type="compositionally biased region" description="Basic residues" evidence="1">
    <location>
        <begin position="75"/>
        <end position="86"/>
    </location>
</feature>
<feature type="compositionally biased region" description="Acidic residues" evidence="1">
    <location>
        <begin position="41"/>
        <end position="54"/>
    </location>
</feature>
<name>A0A1Y1ZI37_9PLEO</name>
<reference evidence="2 3" key="1">
    <citation type="submission" date="2016-07" db="EMBL/GenBank/DDBJ databases">
        <title>Pervasive Adenine N6-methylation of Active Genes in Fungi.</title>
        <authorList>
            <consortium name="DOE Joint Genome Institute"/>
            <person name="Mondo S.J."/>
            <person name="Dannebaum R.O."/>
            <person name="Kuo R.C."/>
            <person name="Labutti K."/>
            <person name="Haridas S."/>
            <person name="Kuo A."/>
            <person name="Salamov A."/>
            <person name="Ahrendt S.R."/>
            <person name="Lipzen A."/>
            <person name="Sullivan W."/>
            <person name="Andreopoulos W.B."/>
            <person name="Clum A."/>
            <person name="Lindquist E."/>
            <person name="Daum C."/>
            <person name="Ramamoorthy G.K."/>
            <person name="Gryganskyi A."/>
            <person name="Culley D."/>
            <person name="Magnuson J.K."/>
            <person name="James T.Y."/>
            <person name="O'Malley M.A."/>
            <person name="Stajich J.E."/>
            <person name="Spatafora J.W."/>
            <person name="Visel A."/>
            <person name="Grigoriev I.V."/>
        </authorList>
    </citation>
    <scope>NUCLEOTIDE SEQUENCE [LARGE SCALE GENOMIC DNA]</scope>
    <source>
        <strain evidence="2 3">CBS 115471</strain>
    </source>
</reference>
<dbReference type="STRING" id="1231657.A0A1Y1ZI37"/>
<evidence type="ECO:0000313" key="3">
    <source>
        <dbReference type="Proteomes" id="UP000193144"/>
    </source>
</evidence>
<feature type="compositionally biased region" description="Basic and acidic residues" evidence="1">
    <location>
        <begin position="55"/>
        <end position="64"/>
    </location>
</feature>
<proteinExistence type="predicted"/>
<sequence>MELPTGTNFHAALARLSGFSPPSPSPSPSPPSKKRRLSETECAEEEDDEDDDDEFAKALQKELENQQCSPSKPPPPKKRRLVKPRKNPPATLFAGNKRNIQRASTPPPPPASPSPSPPASPLHPPPPRLPLPRGWDYRHVLQFRHQLADVFLSRETSQLAGIELRNAMAERLDDDILEQLLPNEATAGLFSRLLEVRGEKVILRELKEVKRRMAMEDWDEFAEAENEDCVVMGAKRKETEVIVVD</sequence>
<dbReference type="AlphaFoldDB" id="A0A1Y1ZI37"/>
<feature type="compositionally biased region" description="Pro residues" evidence="1">
    <location>
        <begin position="105"/>
        <end position="130"/>
    </location>
</feature>
<protein>
    <submittedName>
        <fullName evidence="2">Uncharacterized protein</fullName>
    </submittedName>
</protein>
<gene>
    <name evidence="2" type="ORF">BCR34DRAFT_602508</name>
</gene>
<organism evidence="2 3">
    <name type="scientific">Clohesyomyces aquaticus</name>
    <dbReference type="NCBI Taxonomy" id="1231657"/>
    <lineage>
        <taxon>Eukaryota</taxon>
        <taxon>Fungi</taxon>
        <taxon>Dikarya</taxon>
        <taxon>Ascomycota</taxon>
        <taxon>Pezizomycotina</taxon>
        <taxon>Dothideomycetes</taxon>
        <taxon>Pleosporomycetidae</taxon>
        <taxon>Pleosporales</taxon>
        <taxon>Lindgomycetaceae</taxon>
        <taxon>Clohesyomyces</taxon>
    </lineage>
</organism>
<accession>A0A1Y1ZI37</accession>
<evidence type="ECO:0000313" key="2">
    <source>
        <dbReference type="EMBL" id="ORY09918.1"/>
    </source>
</evidence>
<feature type="compositionally biased region" description="Pro residues" evidence="1">
    <location>
        <begin position="21"/>
        <end position="31"/>
    </location>
</feature>